<accession>A0AAD9MW71</accession>
<name>A0AAD9MW71_RIDPI</name>
<dbReference type="Proteomes" id="UP001209878">
    <property type="component" value="Unassembled WGS sequence"/>
</dbReference>
<keyword evidence="3" id="KW-1185">Reference proteome</keyword>
<sequence length="87" mass="9781">MDAVFEDFFAREEIFRTRSTPTATDVMLPFGFILLGEICTIWCFLNIANANLALEKVKPTSITDNIDVNNNIANDAVNSQHSESRQN</sequence>
<keyword evidence="1" id="KW-0472">Membrane</keyword>
<evidence type="ECO:0000313" key="2">
    <source>
        <dbReference type="EMBL" id="KAK2146126.1"/>
    </source>
</evidence>
<dbReference type="AlphaFoldDB" id="A0AAD9MW71"/>
<evidence type="ECO:0000256" key="1">
    <source>
        <dbReference type="SAM" id="Phobius"/>
    </source>
</evidence>
<organism evidence="2 3">
    <name type="scientific">Ridgeia piscesae</name>
    <name type="common">Tubeworm</name>
    <dbReference type="NCBI Taxonomy" id="27915"/>
    <lineage>
        <taxon>Eukaryota</taxon>
        <taxon>Metazoa</taxon>
        <taxon>Spiralia</taxon>
        <taxon>Lophotrochozoa</taxon>
        <taxon>Annelida</taxon>
        <taxon>Polychaeta</taxon>
        <taxon>Sedentaria</taxon>
        <taxon>Canalipalpata</taxon>
        <taxon>Sabellida</taxon>
        <taxon>Siboglinidae</taxon>
        <taxon>Ridgeia</taxon>
    </lineage>
</organism>
<feature type="transmembrane region" description="Helical" evidence="1">
    <location>
        <begin position="26"/>
        <end position="48"/>
    </location>
</feature>
<evidence type="ECO:0000313" key="3">
    <source>
        <dbReference type="Proteomes" id="UP001209878"/>
    </source>
</evidence>
<proteinExistence type="predicted"/>
<protein>
    <submittedName>
        <fullName evidence="2">Uncharacterized protein</fullName>
    </submittedName>
</protein>
<reference evidence="2" key="1">
    <citation type="journal article" date="2023" name="Mol. Biol. Evol.">
        <title>Third-Generation Sequencing Reveals the Adaptive Role of the Epigenome in Three Deep-Sea Polychaetes.</title>
        <authorList>
            <person name="Perez M."/>
            <person name="Aroh O."/>
            <person name="Sun Y."/>
            <person name="Lan Y."/>
            <person name="Juniper S.K."/>
            <person name="Young C.R."/>
            <person name="Angers B."/>
            <person name="Qian P.Y."/>
        </authorList>
    </citation>
    <scope>NUCLEOTIDE SEQUENCE</scope>
    <source>
        <strain evidence="2">R07B-5</strain>
    </source>
</reference>
<gene>
    <name evidence="2" type="ORF">NP493_3766g00010</name>
</gene>
<dbReference type="EMBL" id="JAODUO010003751">
    <property type="protein sequence ID" value="KAK2146126.1"/>
    <property type="molecule type" value="Genomic_DNA"/>
</dbReference>
<keyword evidence="1" id="KW-1133">Transmembrane helix</keyword>
<keyword evidence="1" id="KW-0812">Transmembrane</keyword>
<comment type="caution">
    <text evidence="2">The sequence shown here is derived from an EMBL/GenBank/DDBJ whole genome shotgun (WGS) entry which is preliminary data.</text>
</comment>